<dbReference type="Pfam" id="PF19316">
    <property type="entry name" value="PIGO_PIGG"/>
    <property type="match status" value="1"/>
</dbReference>
<proteinExistence type="predicted"/>
<gene>
    <name evidence="3" type="ORF">PECUL_23A044750</name>
</gene>
<dbReference type="GO" id="GO:0005789">
    <property type="term" value="C:endoplasmic reticulum membrane"/>
    <property type="evidence" value="ECO:0007669"/>
    <property type="project" value="TreeGrafter"/>
</dbReference>
<dbReference type="EMBL" id="OW240916">
    <property type="protein sequence ID" value="CAH2293108.1"/>
    <property type="molecule type" value="Genomic_DNA"/>
</dbReference>
<keyword evidence="3" id="KW-0808">Transferase</keyword>
<dbReference type="InterPro" id="IPR039527">
    <property type="entry name" value="PIGG/GPI7"/>
</dbReference>
<accession>A0AAD1S879</accession>
<dbReference type="GO" id="GO:0051267">
    <property type="term" value="F:CP2 mannose-ethanolamine phosphotransferase activity"/>
    <property type="evidence" value="ECO:0007669"/>
    <property type="project" value="TreeGrafter"/>
</dbReference>
<evidence type="ECO:0000313" key="3">
    <source>
        <dbReference type="EMBL" id="CAH2293108.1"/>
    </source>
</evidence>
<protein>
    <submittedName>
        <fullName evidence="3">GPI ethanolamine phosphate transferase 2 isoform X1</fullName>
    </submittedName>
</protein>
<dbReference type="GO" id="GO:0006506">
    <property type="term" value="P:GPI anchor biosynthetic process"/>
    <property type="evidence" value="ECO:0007669"/>
    <property type="project" value="InterPro"/>
</dbReference>
<evidence type="ECO:0000313" key="4">
    <source>
        <dbReference type="Proteomes" id="UP001295444"/>
    </source>
</evidence>
<keyword evidence="1" id="KW-0472">Membrane</keyword>
<evidence type="ECO:0000256" key="1">
    <source>
        <dbReference type="SAM" id="Phobius"/>
    </source>
</evidence>
<feature type="domain" description="GPI ethanolamine phosphate transferase 2 C-terminal" evidence="2">
    <location>
        <begin position="6"/>
        <end position="109"/>
    </location>
</feature>
<keyword evidence="1" id="KW-0812">Transmembrane</keyword>
<dbReference type="PANTHER" id="PTHR23072:SF0">
    <property type="entry name" value="GPI ETHANOLAMINE PHOSPHATE TRANSFERASE 2"/>
    <property type="match status" value="1"/>
</dbReference>
<keyword evidence="4" id="KW-1185">Reference proteome</keyword>
<evidence type="ECO:0000259" key="2">
    <source>
        <dbReference type="Pfam" id="PF19316"/>
    </source>
</evidence>
<sequence length="224" mass="25374">MADRQGNSNTITTVDISAGFVGLDNYIEVPAVFLTAFVTYSGPLLWSVHLIYYLNSESCRISTSVAHGCYSYAIIHSLPVTVYIILITILRYHLFIWSVFSPKLLYEVLHLFISVFVSSQNNQTPQDLVHGLRVSEECSLPVREALLTPALCFSSRSQQVWHKSLEHSGKVPDRSKMEQEMLLPDKYHSNSYAVVPVTERRKTPIKGFPGCSLSRKSQNRDLYQ</sequence>
<keyword evidence="1" id="KW-1133">Transmembrane helix</keyword>
<dbReference type="PANTHER" id="PTHR23072">
    <property type="entry name" value="PHOSPHATIDYLINOSITOL GLYCAN-RELATED"/>
    <property type="match status" value="1"/>
</dbReference>
<feature type="transmembrane region" description="Helical" evidence="1">
    <location>
        <begin position="65"/>
        <end position="89"/>
    </location>
</feature>
<dbReference type="Proteomes" id="UP001295444">
    <property type="component" value="Chromosome 05"/>
</dbReference>
<reference evidence="3" key="1">
    <citation type="submission" date="2022-03" db="EMBL/GenBank/DDBJ databases">
        <authorList>
            <person name="Alioto T."/>
            <person name="Alioto T."/>
            <person name="Gomez Garrido J."/>
        </authorList>
    </citation>
    <scope>NUCLEOTIDE SEQUENCE</scope>
</reference>
<dbReference type="InterPro" id="IPR045687">
    <property type="entry name" value="PIGG/GPI7_C"/>
</dbReference>
<feature type="transmembrane region" description="Helical" evidence="1">
    <location>
        <begin position="31"/>
        <end position="53"/>
    </location>
</feature>
<organism evidence="3 4">
    <name type="scientific">Pelobates cultripes</name>
    <name type="common">Western spadefoot toad</name>
    <dbReference type="NCBI Taxonomy" id="61616"/>
    <lineage>
        <taxon>Eukaryota</taxon>
        <taxon>Metazoa</taxon>
        <taxon>Chordata</taxon>
        <taxon>Craniata</taxon>
        <taxon>Vertebrata</taxon>
        <taxon>Euteleostomi</taxon>
        <taxon>Amphibia</taxon>
        <taxon>Batrachia</taxon>
        <taxon>Anura</taxon>
        <taxon>Pelobatoidea</taxon>
        <taxon>Pelobatidae</taxon>
        <taxon>Pelobates</taxon>
    </lineage>
</organism>
<dbReference type="AlphaFoldDB" id="A0AAD1S879"/>
<name>A0AAD1S879_PELCU</name>